<evidence type="ECO:0000313" key="6">
    <source>
        <dbReference type="EMBL" id="SDW39767.1"/>
    </source>
</evidence>
<organism evidence="6 7">
    <name type="scientific">Marinococcus luteus</name>
    <dbReference type="NCBI Taxonomy" id="1122204"/>
    <lineage>
        <taxon>Bacteria</taxon>
        <taxon>Bacillati</taxon>
        <taxon>Bacillota</taxon>
        <taxon>Bacilli</taxon>
        <taxon>Bacillales</taxon>
        <taxon>Bacillaceae</taxon>
        <taxon>Marinococcus</taxon>
    </lineage>
</organism>
<dbReference type="PANTHER" id="PTHR23150:SF36">
    <property type="entry name" value="HERCYNINE OXYGENASE"/>
    <property type="match status" value="1"/>
</dbReference>
<sequence length="421" mass="49271">MVQAKAHAAKADFTERFTSLRQQTMKLTEPLYTEDFMIQAHPDVSPAKWHLAHTTWFFEQFILKPYADHYEEFSKFSNGLYNSYYETQGKPFPKQYRGLISRPTTEETMEYRRHVEAAMESFLKEGPWNEEIAELMETGLQHEQQHQELLVTDTKFNFSMNPLSPAYLENDSFAEQGETPELEWHAYEDELTTIGTDNLHFSFDNERPEHKFYLHAFSIASRPVTNEEYIRFIEDGGYEDPELWLSEGWGIVQEQDWKAPLYWQKQGGIWFYFTMNGLKEVRLHEPIAHISYYEADAYARWAGARLPTEQEWEYAFRSSEAGGTFLESESYHPQPLQSAPGAYGDVWEWTRSPYSPYPGNRPPEGAMGEYNAKFMSNQMVLRGGSCATPQSHIRSTYRNFFPPEKRWQFSGLRLAKDGVQK</sequence>
<dbReference type="InterPro" id="IPR016187">
    <property type="entry name" value="CTDL_fold"/>
</dbReference>
<gene>
    <name evidence="6" type="ORF">SAMN05421781_1275</name>
</gene>
<dbReference type="InterPro" id="IPR042095">
    <property type="entry name" value="SUMF_sf"/>
</dbReference>
<dbReference type="InterPro" id="IPR051043">
    <property type="entry name" value="Sulfatase_Mod_Factor_Kinase"/>
</dbReference>
<evidence type="ECO:0000256" key="1">
    <source>
        <dbReference type="ARBA" id="ARBA00023002"/>
    </source>
</evidence>
<evidence type="ECO:0000256" key="3">
    <source>
        <dbReference type="ARBA" id="ARBA00037882"/>
    </source>
</evidence>
<dbReference type="EMBL" id="FNNC01000002">
    <property type="protein sequence ID" value="SDW39767.1"/>
    <property type="molecule type" value="Genomic_DNA"/>
</dbReference>
<keyword evidence="2" id="KW-0408">Iron</keyword>
<reference evidence="6 7" key="1">
    <citation type="submission" date="2016-10" db="EMBL/GenBank/DDBJ databases">
        <authorList>
            <person name="de Groot N.N."/>
        </authorList>
    </citation>
    <scope>NUCLEOTIDE SEQUENCE [LARGE SCALE GENOMIC DNA]</scope>
    <source>
        <strain evidence="6 7">DSM 23126</strain>
    </source>
</reference>
<dbReference type="InterPro" id="IPR005532">
    <property type="entry name" value="SUMF_dom"/>
</dbReference>
<evidence type="ECO:0000259" key="4">
    <source>
        <dbReference type="Pfam" id="PF03781"/>
    </source>
</evidence>
<dbReference type="STRING" id="1122204.SAMN05421781_1275"/>
<dbReference type="NCBIfam" id="TIGR03440">
    <property type="entry name" value="egtB_TIGR03440"/>
    <property type="match status" value="1"/>
</dbReference>
<keyword evidence="7" id="KW-1185">Reference proteome</keyword>
<dbReference type="InterPro" id="IPR017806">
    <property type="entry name" value="EgtB"/>
</dbReference>
<dbReference type="SUPFAM" id="SSF56436">
    <property type="entry name" value="C-type lectin-like"/>
    <property type="match status" value="1"/>
</dbReference>
<dbReference type="AlphaFoldDB" id="A0A1H2T7M4"/>
<dbReference type="Gene3D" id="3.90.1580.10">
    <property type="entry name" value="paralog of FGE (formylglycine-generating enzyme)"/>
    <property type="match status" value="2"/>
</dbReference>
<proteinExistence type="predicted"/>
<evidence type="ECO:0000256" key="2">
    <source>
        <dbReference type="ARBA" id="ARBA00023004"/>
    </source>
</evidence>
<evidence type="ECO:0000259" key="5">
    <source>
        <dbReference type="Pfam" id="PF12867"/>
    </source>
</evidence>
<evidence type="ECO:0000313" key="7">
    <source>
        <dbReference type="Proteomes" id="UP000199488"/>
    </source>
</evidence>
<dbReference type="PANTHER" id="PTHR23150">
    <property type="entry name" value="SULFATASE MODIFYING FACTOR 1, 2"/>
    <property type="match status" value="1"/>
</dbReference>
<keyword evidence="1" id="KW-0560">Oxidoreductase</keyword>
<feature type="domain" description="DinB-like" evidence="5">
    <location>
        <begin position="17"/>
        <end position="148"/>
    </location>
</feature>
<protein>
    <submittedName>
        <fullName evidence="6">Ergothioneine biosynthesis protein EgtB</fullName>
    </submittedName>
</protein>
<accession>A0A1H2T7M4</accession>
<dbReference type="Pfam" id="PF03781">
    <property type="entry name" value="FGE-sulfatase"/>
    <property type="match status" value="2"/>
</dbReference>
<name>A0A1H2T7M4_9BACI</name>
<dbReference type="GO" id="GO:0052699">
    <property type="term" value="P:ergothioneine biosynthetic process"/>
    <property type="evidence" value="ECO:0007669"/>
    <property type="project" value="InterPro"/>
</dbReference>
<dbReference type="Pfam" id="PF12867">
    <property type="entry name" value="DinB_2"/>
    <property type="match status" value="1"/>
</dbReference>
<comment type="pathway">
    <text evidence="3">Amino-acid biosynthesis; ergothioneine biosynthesis.</text>
</comment>
<feature type="domain" description="Sulfatase-modifying factor enzyme-like" evidence="4">
    <location>
        <begin position="195"/>
        <end position="334"/>
    </location>
</feature>
<dbReference type="Proteomes" id="UP000199488">
    <property type="component" value="Unassembled WGS sequence"/>
</dbReference>
<feature type="domain" description="Sulfatase-modifying factor enzyme-like" evidence="4">
    <location>
        <begin position="343"/>
        <end position="416"/>
    </location>
</feature>
<dbReference type="RefSeq" id="WP_281241100.1">
    <property type="nucleotide sequence ID" value="NZ_FNNC01000002.1"/>
</dbReference>
<dbReference type="InterPro" id="IPR024775">
    <property type="entry name" value="DinB-like"/>
</dbReference>